<name>A0AAV7MP38_PLEWA</name>
<accession>A0AAV7MP38</accession>
<dbReference type="EMBL" id="JANPWB010000014">
    <property type="protein sequence ID" value="KAJ1101990.1"/>
    <property type="molecule type" value="Genomic_DNA"/>
</dbReference>
<feature type="compositionally biased region" description="Polar residues" evidence="1">
    <location>
        <begin position="60"/>
        <end position="69"/>
    </location>
</feature>
<evidence type="ECO:0000313" key="3">
    <source>
        <dbReference type="Proteomes" id="UP001066276"/>
    </source>
</evidence>
<evidence type="ECO:0000256" key="1">
    <source>
        <dbReference type="SAM" id="MobiDB-lite"/>
    </source>
</evidence>
<feature type="region of interest" description="Disordered" evidence="1">
    <location>
        <begin position="54"/>
        <end position="80"/>
    </location>
</feature>
<sequence>MAVSKIRSSGAQVITGADWFYCERRDFPSSSYLRRLLYSSDYGLVKSHAALPTVPGSGFSGTETSALTHQNRRDVAPSERAPGRAQAVLWCEGKSPERLVRCESAPWRYIVTWGKSLVYETLKLRCYRRTGG</sequence>
<protein>
    <submittedName>
        <fullName evidence="2">Uncharacterized protein</fullName>
    </submittedName>
</protein>
<dbReference type="Proteomes" id="UP001066276">
    <property type="component" value="Chromosome 10"/>
</dbReference>
<dbReference type="AlphaFoldDB" id="A0AAV7MP38"/>
<organism evidence="2 3">
    <name type="scientific">Pleurodeles waltl</name>
    <name type="common">Iberian ribbed newt</name>
    <dbReference type="NCBI Taxonomy" id="8319"/>
    <lineage>
        <taxon>Eukaryota</taxon>
        <taxon>Metazoa</taxon>
        <taxon>Chordata</taxon>
        <taxon>Craniata</taxon>
        <taxon>Vertebrata</taxon>
        <taxon>Euteleostomi</taxon>
        <taxon>Amphibia</taxon>
        <taxon>Batrachia</taxon>
        <taxon>Caudata</taxon>
        <taxon>Salamandroidea</taxon>
        <taxon>Salamandridae</taxon>
        <taxon>Pleurodelinae</taxon>
        <taxon>Pleurodeles</taxon>
    </lineage>
</organism>
<evidence type="ECO:0000313" key="2">
    <source>
        <dbReference type="EMBL" id="KAJ1101990.1"/>
    </source>
</evidence>
<gene>
    <name evidence="2" type="ORF">NDU88_007051</name>
</gene>
<comment type="caution">
    <text evidence="2">The sequence shown here is derived from an EMBL/GenBank/DDBJ whole genome shotgun (WGS) entry which is preliminary data.</text>
</comment>
<keyword evidence="3" id="KW-1185">Reference proteome</keyword>
<reference evidence="2" key="1">
    <citation type="journal article" date="2022" name="bioRxiv">
        <title>Sequencing and chromosome-scale assembly of the giantPleurodeles waltlgenome.</title>
        <authorList>
            <person name="Brown T."/>
            <person name="Elewa A."/>
            <person name="Iarovenko S."/>
            <person name="Subramanian E."/>
            <person name="Araus A.J."/>
            <person name="Petzold A."/>
            <person name="Susuki M."/>
            <person name="Suzuki K.-i.T."/>
            <person name="Hayashi T."/>
            <person name="Toyoda A."/>
            <person name="Oliveira C."/>
            <person name="Osipova E."/>
            <person name="Leigh N.D."/>
            <person name="Simon A."/>
            <person name="Yun M.H."/>
        </authorList>
    </citation>
    <scope>NUCLEOTIDE SEQUENCE</scope>
    <source>
        <strain evidence="2">20211129_DDA</strain>
        <tissue evidence="2">Liver</tissue>
    </source>
</reference>
<proteinExistence type="predicted"/>